<name>A0A953M0C7_9BACT</name>
<keyword evidence="6" id="KW-0862">Zinc</keyword>
<evidence type="ECO:0000256" key="7">
    <source>
        <dbReference type="ARBA" id="ARBA00023049"/>
    </source>
</evidence>
<dbReference type="InterPro" id="IPR045834">
    <property type="entry name" value="Csd3_N2"/>
</dbReference>
<comment type="caution">
    <text evidence="11">The sequence shown here is derived from an EMBL/GenBank/DDBJ whole genome shotgun (WGS) entry which is preliminary data.</text>
</comment>
<sequence length="426" mass="46830">MNEKKRSLLRIVSGATLLFGMFFAGETGVSIIDSGEVAGQKETQPFSISGTVKSGETLFAIFKKHKLDIEDFFKIREVSASVHRVRDLHPGRSYEIQLEDSRIRSFVYWIDDEAMLCITRSGENFCAEKRTVDYEKRILFRSGEIQNNLISSLGETREEMMLAFQLSDIFSWDIDFTTDLRKGDSFKVVVEGLYLGGELRKYGAVLGVEFVNNGTAYRAYRFGQGDGAGYYDETGVPLKKAFLKAPLSFRRISSGFSLQRFHPVLKIERPHHGIDYAAPAGTPVSATGEGTVVFSGRKGGYGKLVILRHRNGYETYYGHLSGVAEGVRKGAVLQQGQTLGYVGSTGIATGPHLHYEMRVQGRPVDPFTVSLPKGASLPAGQLAAFREAKNTIDVHLASLAPPALALNSPDAGAEAIPGRTEEGRKR</sequence>
<dbReference type="Gene3D" id="2.70.70.10">
    <property type="entry name" value="Glucose Permease (Domain IIA)"/>
    <property type="match status" value="1"/>
</dbReference>
<dbReference type="PANTHER" id="PTHR21666">
    <property type="entry name" value="PEPTIDASE-RELATED"/>
    <property type="match status" value="1"/>
</dbReference>
<dbReference type="GO" id="GO:0030313">
    <property type="term" value="C:cell envelope"/>
    <property type="evidence" value="ECO:0007669"/>
    <property type="project" value="UniProtKB-SubCell"/>
</dbReference>
<evidence type="ECO:0000256" key="3">
    <source>
        <dbReference type="ARBA" id="ARBA00022670"/>
    </source>
</evidence>
<keyword evidence="3" id="KW-0645">Protease</keyword>
<dbReference type="AlphaFoldDB" id="A0A953M0C7"/>
<evidence type="ECO:0000256" key="2">
    <source>
        <dbReference type="ARBA" id="ARBA00004196"/>
    </source>
</evidence>
<evidence type="ECO:0000256" key="6">
    <source>
        <dbReference type="ARBA" id="ARBA00022833"/>
    </source>
</evidence>
<dbReference type="Gene3D" id="3.10.450.350">
    <property type="match status" value="2"/>
</dbReference>
<feature type="domain" description="Csd3-like second N-terminal" evidence="10">
    <location>
        <begin position="143"/>
        <end position="257"/>
    </location>
</feature>
<dbReference type="GO" id="GO:0046872">
    <property type="term" value="F:metal ion binding"/>
    <property type="evidence" value="ECO:0007669"/>
    <property type="project" value="UniProtKB-KW"/>
</dbReference>
<evidence type="ECO:0000256" key="4">
    <source>
        <dbReference type="ARBA" id="ARBA00022723"/>
    </source>
</evidence>
<evidence type="ECO:0000256" key="8">
    <source>
        <dbReference type="SAM" id="MobiDB-lite"/>
    </source>
</evidence>
<dbReference type="SUPFAM" id="SSF51261">
    <property type="entry name" value="Duplicated hybrid motif"/>
    <property type="match status" value="1"/>
</dbReference>
<reference evidence="11" key="1">
    <citation type="journal article" date="2021" name="bioRxiv">
        <title>Unraveling nitrogen, sulfur and carbon metabolic pathways and microbial community transcriptional responses to substrate deprivation and toxicity stresses in a bioreactor mimicking anoxic brackish coastal sediment conditions.</title>
        <authorList>
            <person name="Martins P.D."/>
            <person name="Echeveste M.J."/>
            <person name="Arshad A."/>
            <person name="Kurth J."/>
            <person name="Ouboter H."/>
            <person name="Jetten M.S.M."/>
            <person name="Welte C.U."/>
        </authorList>
    </citation>
    <scope>NUCLEOTIDE SEQUENCE</scope>
    <source>
        <strain evidence="11">MAG_39</strain>
    </source>
</reference>
<dbReference type="InterPro" id="IPR050570">
    <property type="entry name" value="Cell_wall_metabolism_enzyme"/>
</dbReference>
<keyword evidence="7" id="KW-0482">Metalloprotease</keyword>
<proteinExistence type="predicted"/>
<gene>
    <name evidence="11" type="ORF">K8I29_10795</name>
</gene>
<evidence type="ECO:0000256" key="1">
    <source>
        <dbReference type="ARBA" id="ARBA00001947"/>
    </source>
</evidence>
<dbReference type="Pfam" id="PF19425">
    <property type="entry name" value="Csd3_N2"/>
    <property type="match status" value="1"/>
</dbReference>
<comment type="cofactor">
    <cofactor evidence="1">
        <name>Zn(2+)</name>
        <dbReference type="ChEBI" id="CHEBI:29105"/>
    </cofactor>
</comment>
<dbReference type="CDD" id="cd00118">
    <property type="entry name" value="LysM"/>
    <property type="match status" value="1"/>
</dbReference>
<dbReference type="InterPro" id="IPR018392">
    <property type="entry name" value="LysM"/>
</dbReference>
<evidence type="ECO:0000256" key="5">
    <source>
        <dbReference type="ARBA" id="ARBA00022801"/>
    </source>
</evidence>
<feature type="region of interest" description="Disordered" evidence="8">
    <location>
        <begin position="407"/>
        <end position="426"/>
    </location>
</feature>
<accession>A0A953M0C7</accession>
<evidence type="ECO:0000259" key="10">
    <source>
        <dbReference type="Pfam" id="PF19425"/>
    </source>
</evidence>
<feature type="domain" description="M23ase beta-sheet core" evidence="9">
    <location>
        <begin position="270"/>
        <end position="366"/>
    </location>
</feature>
<protein>
    <submittedName>
        <fullName evidence="11">M23 family metallopeptidase</fullName>
    </submittedName>
</protein>
<evidence type="ECO:0000259" key="9">
    <source>
        <dbReference type="Pfam" id="PF01551"/>
    </source>
</evidence>
<dbReference type="Pfam" id="PF01551">
    <property type="entry name" value="Peptidase_M23"/>
    <property type="match status" value="1"/>
</dbReference>
<comment type="subcellular location">
    <subcellularLocation>
        <location evidence="2">Cell envelope</location>
    </subcellularLocation>
</comment>
<keyword evidence="4" id="KW-0479">Metal-binding</keyword>
<dbReference type="GO" id="GO:0006508">
    <property type="term" value="P:proteolysis"/>
    <property type="evidence" value="ECO:0007669"/>
    <property type="project" value="UniProtKB-KW"/>
</dbReference>
<dbReference type="PANTHER" id="PTHR21666:SF288">
    <property type="entry name" value="CELL DIVISION PROTEIN YTFB"/>
    <property type="match status" value="1"/>
</dbReference>
<dbReference type="Proteomes" id="UP000705867">
    <property type="component" value="Unassembled WGS sequence"/>
</dbReference>
<dbReference type="GO" id="GO:0004222">
    <property type="term" value="F:metalloendopeptidase activity"/>
    <property type="evidence" value="ECO:0007669"/>
    <property type="project" value="TreeGrafter"/>
</dbReference>
<dbReference type="EMBL" id="JAIOIV010000083">
    <property type="protein sequence ID" value="MBZ0156679.1"/>
    <property type="molecule type" value="Genomic_DNA"/>
</dbReference>
<dbReference type="CDD" id="cd12797">
    <property type="entry name" value="M23_peptidase"/>
    <property type="match status" value="1"/>
</dbReference>
<reference evidence="11" key="2">
    <citation type="submission" date="2021-08" db="EMBL/GenBank/DDBJ databases">
        <authorList>
            <person name="Dalcin Martins P."/>
        </authorList>
    </citation>
    <scope>NUCLEOTIDE SEQUENCE</scope>
    <source>
        <strain evidence="11">MAG_39</strain>
    </source>
</reference>
<keyword evidence="5" id="KW-0378">Hydrolase</keyword>
<dbReference type="InterPro" id="IPR011055">
    <property type="entry name" value="Dup_hybrid_motif"/>
</dbReference>
<evidence type="ECO:0000313" key="11">
    <source>
        <dbReference type="EMBL" id="MBZ0156679.1"/>
    </source>
</evidence>
<evidence type="ECO:0000313" key="12">
    <source>
        <dbReference type="Proteomes" id="UP000705867"/>
    </source>
</evidence>
<organism evidence="11 12">
    <name type="scientific">Candidatus Nitrobium versatile</name>
    <dbReference type="NCBI Taxonomy" id="2884831"/>
    <lineage>
        <taxon>Bacteria</taxon>
        <taxon>Pseudomonadati</taxon>
        <taxon>Nitrospirota</taxon>
        <taxon>Nitrospiria</taxon>
        <taxon>Nitrospirales</taxon>
        <taxon>Nitrospiraceae</taxon>
        <taxon>Candidatus Nitrobium</taxon>
    </lineage>
</organism>
<dbReference type="InterPro" id="IPR016047">
    <property type="entry name" value="M23ase_b-sheet_dom"/>
</dbReference>